<name>A0A8F0WGT8_9STRA</name>
<dbReference type="RefSeq" id="YP_010134294.1">
    <property type="nucleotide sequence ID" value="NC_056794.1"/>
</dbReference>
<protein>
    <submittedName>
        <fullName evidence="1">Uncharacterized protein</fullName>
    </submittedName>
</protein>
<organism evidence="1">
    <name type="scientific">Navicula veneta</name>
    <dbReference type="NCBI Taxonomy" id="138539"/>
    <lineage>
        <taxon>Eukaryota</taxon>
        <taxon>Sar</taxon>
        <taxon>Stramenopiles</taxon>
        <taxon>Ochrophyta</taxon>
        <taxon>Bacillariophyta</taxon>
        <taxon>Bacillariophyceae</taxon>
        <taxon>Bacillariophycidae</taxon>
        <taxon>Naviculales</taxon>
        <taxon>Naviculaceae</taxon>
        <taxon>Navicula</taxon>
    </lineage>
</organism>
<dbReference type="EMBL" id="MT383645">
    <property type="protein sequence ID" value="QWM93784.1"/>
    <property type="molecule type" value="Genomic_DNA"/>
</dbReference>
<keyword evidence="1" id="KW-0934">Plastid</keyword>
<keyword evidence="1" id="KW-0150">Chloroplast</keyword>
<accession>A0A8F0WGT8</accession>
<proteinExistence type="predicted"/>
<gene>
    <name evidence="1" type="primary">ycf88</name>
</gene>
<sequence length="151" mass="17888">MVKKTPRKSSSGPKSGKRGFVYPDFELTATKSKTFQIKYKKKLSTVAKLILSSFHNKYIYYAIDDILYSFQLNSTERENLLAILYSPILSLQNSFSINFFDIWVHEIYVNEVPKINRFLKNDSLNLEQFSYITIKFYYRTKLPPKKRDSLW</sequence>
<geneLocation type="chloroplast" evidence="1"/>
<reference evidence="1" key="1">
    <citation type="journal article" date="2021" name="Ecol Indic">
        <title>Morphological and molecular identification reveals that waters from an isolated oasis in Tamanrasset (extreme South of Algerian Sahara) are colonized by opportunistic and pollution-tolerant diatom species.</title>
        <authorList>
            <person name="Gastineau R."/>
            <person name="Hamedi C."/>
            <person name="Baba Hamed M.B."/>
            <person name="Abi-Ayad S.-M.E.-A."/>
            <person name="Bak M."/>
            <person name="Lemieux C."/>
            <person name="Turmel M."/>
            <person name="Dobosz S."/>
            <person name="Wrobel R.J."/>
            <person name="Kierzek A."/>
            <person name="Lange-Bertalot H."/>
            <person name="Witkowski A."/>
        </authorList>
    </citation>
    <scope>NUCLEOTIDE SEQUENCE</scope>
    <source>
        <strain evidence="1">SZCZR1826</strain>
    </source>
</reference>
<dbReference type="GeneID" id="67124047"/>
<dbReference type="AlphaFoldDB" id="A0A8F0WGT8"/>
<evidence type="ECO:0000313" key="1">
    <source>
        <dbReference type="EMBL" id="QWM93784.1"/>
    </source>
</evidence>